<keyword evidence="7" id="KW-1015">Disulfide bond</keyword>
<sequence length="231" mass="25656">LWERRHGGVPVSTVALHFQGPGSIPVSVCMEFACSPCARESVEVLMDIRGFQVYVWVATCVGVIFADTQTVPARVGATAVLPCHLSDVSSQPMHVVWRIKREVVFERKGKESYVGEGYEGRVDVPEEELRNGNCSLLLNHVRSTDAGVYQSFLGIKRPKRAPSKKLHLIQSIELSVNDLPEERPKNTQNGRSFPKSTLTNAVGMNSPHPLLIVFSFISYLLFLCKEAVYSI</sequence>
<dbReference type="Pfam" id="PF07686">
    <property type="entry name" value="V-set"/>
    <property type="match status" value="1"/>
</dbReference>
<dbReference type="InterPro" id="IPR036179">
    <property type="entry name" value="Ig-like_dom_sf"/>
</dbReference>
<evidence type="ECO:0000256" key="8">
    <source>
        <dbReference type="ARBA" id="ARBA00023170"/>
    </source>
</evidence>
<keyword evidence="13" id="KW-1185">Reference proteome</keyword>
<dbReference type="GO" id="GO:0031295">
    <property type="term" value="P:T cell costimulation"/>
    <property type="evidence" value="ECO:0007669"/>
    <property type="project" value="TreeGrafter"/>
</dbReference>
<organism evidence="12 13">
    <name type="scientific">Clarias magur</name>
    <name type="common">Asian catfish</name>
    <name type="synonym">Macropteronotus magur</name>
    <dbReference type="NCBI Taxonomy" id="1594786"/>
    <lineage>
        <taxon>Eukaryota</taxon>
        <taxon>Metazoa</taxon>
        <taxon>Chordata</taxon>
        <taxon>Craniata</taxon>
        <taxon>Vertebrata</taxon>
        <taxon>Euteleostomi</taxon>
        <taxon>Actinopterygii</taxon>
        <taxon>Neopterygii</taxon>
        <taxon>Teleostei</taxon>
        <taxon>Ostariophysi</taxon>
        <taxon>Siluriformes</taxon>
        <taxon>Clariidae</taxon>
        <taxon>Clarias</taxon>
    </lineage>
</organism>
<evidence type="ECO:0000313" key="13">
    <source>
        <dbReference type="Proteomes" id="UP000727407"/>
    </source>
</evidence>
<dbReference type="InterPro" id="IPR051713">
    <property type="entry name" value="T-cell_Activation_Regulation"/>
</dbReference>
<feature type="domain" description="Immunoglobulin V-set" evidence="11">
    <location>
        <begin position="71"/>
        <end position="150"/>
    </location>
</feature>
<dbReference type="GO" id="GO:0042102">
    <property type="term" value="P:positive regulation of T cell proliferation"/>
    <property type="evidence" value="ECO:0007669"/>
    <property type="project" value="TreeGrafter"/>
</dbReference>
<evidence type="ECO:0000259" key="11">
    <source>
        <dbReference type="Pfam" id="PF07686"/>
    </source>
</evidence>
<dbReference type="GO" id="GO:0007166">
    <property type="term" value="P:cell surface receptor signaling pathway"/>
    <property type="evidence" value="ECO:0007669"/>
    <property type="project" value="TreeGrafter"/>
</dbReference>
<evidence type="ECO:0000256" key="7">
    <source>
        <dbReference type="ARBA" id="ARBA00023157"/>
    </source>
</evidence>
<evidence type="ECO:0000256" key="3">
    <source>
        <dbReference type="ARBA" id="ARBA00022692"/>
    </source>
</evidence>
<dbReference type="AlphaFoldDB" id="A0A8J4UNV5"/>
<keyword evidence="5" id="KW-1133">Transmembrane helix</keyword>
<keyword evidence="10" id="KW-0393">Immunoglobulin domain</keyword>
<evidence type="ECO:0000256" key="6">
    <source>
        <dbReference type="ARBA" id="ARBA00023136"/>
    </source>
</evidence>
<evidence type="ECO:0000256" key="1">
    <source>
        <dbReference type="ARBA" id="ARBA00004251"/>
    </source>
</evidence>
<evidence type="ECO:0000256" key="9">
    <source>
        <dbReference type="ARBA" id="ARBA00023180"/>
    </source>
</evidence>
<dbReference type="GO" id="GO:0042130">
    <property type="term" value="P:negative regulation of T cell proliferation"/>
    <property type="evidence" value="ECO:0007669"/>
    <property type="project" value="TreeGrafter"/>
</dbReference>
<dbReference type="GO" id="GO:0006955">
    <property type="term" value="P:immune response"/>
    <property type="evidence" value="ECO:0007669"/>
    <property type="project" value="TreeGrafter"/>
</dbReference>
<dbReference type="Gene3D" id="2.60.40.10">
    <property type="entry name" value="Immunoglobulins"/>
    <property type="match status" value="1"/>
</dbReference>
<name>A0A8J4UNV5_CLAMG</name>
<dbReference type="InterPro" id="IPR013106">
    <property type="entry name" value="Ig_V-set"/>
</dbReference>
<comment type="subcellular location">
    <subcellularLocation>
        <location evidence="1">Cell membrane</location>
        <topology evidence="1">Single-pass type I membrane protein</topology>
    </subcellularLocation>
</comment>
<evidence type="ECO:0000256" key="4">
    <source>
        <dbReference type="ARBA" id="ARBA00022729"/>
    </source>
</evidence>
<keyword evidence="9" id="KW-0325">Glycoprotein</keyword>
<keyword evidence="8" id="KW-0675">Receptor</keyword>
<keyword evidence="2" id="KW-1003">Cell membrane</keyword>
<protein>
    <submittedName>
        <fullName evidence="12">Programmed cell death 1 ligand 1-like</fullName>
    </submittedName>
</protein>
<accession>A0A8J4UNV5</accession>
<feature type="non-terminal residue" evidence="12">
    <location>
        <position position="1"/>
    </location>
</feature>
<evidence type="ECO:0000256" key="5">
    <source>
        <dbReference type="ARBA" id="ARBA00022989"/>
    </source>
</evidence>
<evidence type="ECO:0000256" key="10">
    <source>
        <dbReference type="ARBA" id="ARBA00023319"/>
    </source>
</evidence>
<dbReference type="OrthoDB" id="9898017at2759"/>
<dbReference type="PANTHER" id="PTHR25466:SF11">
    <property type="entry name" value="GALECTIN 17-RELATED"/>
    <property type="match status" value="1"/>
</dbReference>
<proteinExistence type="predicted"/>
<evidence type="ECO:0000256" key="2">
    <source>
        <dbReference type="ARBA" id="ARBA00022475"/>
    </source>
</evidence>
<comment type="caution">
    <text evidence="12">The sequence shown here is derived from an EMBL/GenBank/DDBJ whole genome shotgun (WGS) entry which is preliminary data.</text>
</comment>
<dbReference type="InterPro" id="IPR013783">
    <property type="entry name" value="Ig-like_fold"/>
</dbReference>
<keyword evidence="4" id="KW-0732">Signal</keyword>
<gene>
    <name evidence="12" type="ORF">DAT39_009799</name>
</gene>
<evidence type="ECO:0000313" key="12">
    <source>
        <dbReference type="EMBL" id="KAF5900502.1"/>
    </source>
</evidence>
<keyword evidence="6" id="KW-0472">Membrane</keyword>
<dbReference type="PANTHER" id="PTHR25466">
    <property type="entry name" value="T-LYMPHOCYTE ACTIVATION ANTIGEN"/>
    <property type="match status" value="1"/>
</dbReference>
<dbReference type="GO" id="GO:0071222">
    <property type="term" value="P:cellular response to lipopolysaccharide"/>
    <property type="evidence" value="ECO:0007669"/>
    <property type="project" value="TreeGrafter"/>
</dbReference>
<dbReference type="Proteomes" id="UP000727407">
    <property type="component" value="Unassembled WGS sequence"/>
</dbReference>
<dbReference type="SUPFAM" id="SSF48726">
    <property type="entry name" value="Immunoglobulin"/>
    <property type="match status" value="1"/>
</dbReference>
<reference evidence="12" key="1">
    <citation type="submission" date="2020-07" db="EMBL/GenBank/DDBJ databases">
        <title>Clarias magur genome sequencing, assembly and annotation.</title>
        <authorList>
            <person name="Kushwaha B."/>
            <person name="Kumar R."/>
            <person name="Das P."/>
            <person name="Joshi C.G."/>
            <person name="Kumar D."/>
            <person name="Nagpure N.S."/>
            <person name="Pandey M."/>
            <person name="Agarwal S."/>
            <person name="Srivastava S."/>
            <person name="Singh M."/>
            <person name="Sahoo L."/>
            <person name="Jayasankar P."/>
            <person name="Meher P.K."/>
            <person name="Koringa P.G."/>
            <person name="Iquebal M.A."/>
            <person name="Das S.P."/>
            <person name="Bit A."/>
            <person name="Patnaik S."/>
            <person name="Patel N."/>
            <person name="Shah T.M."/>
            <person name="Hinsu A."/>
            <person name="Jena J.K."/>
        </authorList>
    </citation>
    <scope>NUCLEOTIDE SEQUENCE</scope>
    <source>
        <strain evidence="12">CIFAMagur01</strain>
        <tissue evidence="12">Testis</tissue>
    </source>
</reference>
<dbReference type="EMBL" id="QNUK01000134">
    <property type="protein sequence ID" value="KAF5900502.1"/>
    <property type="molecule type" value="Genomic_DNA"/>
</dbReference>
<keyword evidence="3" id="KW-0812">Transmembrane</keyword>
<dbReference type="GO" id="GO:0009897">
    <property type="term" value="C:external side of plasma membrane"/>
    <property type="evidence" value="ECO:0007669"/>
    <property type="project" value="TreeGrafter"/>
</dbReference>